<name>A0A3P3T9B1_9BACL</name>
<comment type="caution">
    <text evidence="1">The sequence shown here is derived from an EMBL/GenBank/DDBJ whole genome shotgun (WGS) entry which is preliminary data.</text>
</comment>
<evidence type="ECO:0000313" key="1">
    <source>
        <dbReference type="EMBL" id="RRJ54636.1"/>
    </source>
</evidence>
<protein>
    <submittedName>
        <fullName evidence="1">Uncharacterized protein</fullName>
    </submittedName>
</protein>
<dbReference type="Proteomes" id="UP000267017">
    <property type="component" value="Unassembled WGS sequence"/>
</dbReference>
<dbReference type="RefSeq" id="WP_128635723.1">
    <property type="nucleotide sequence ID" value="NZ_RRCN01000002.1"/>
</dbReference>
<keyword evidence="2" id="KW-1185">Reference proteome</keyword>
<reference evidence="1 2" key="1">
    <citation type="submission" date="2018-11" db="EMBL/GenBank/DDBJ databases">
        <title>Genome sequencing of Paenibacillus sp. KCOM 3021 (= ChDC PVNT-B20).</title>
        <authorList>
            <person name="Kook J.-K."/>
            <person name="Park S.-N."/>
            <person name="Lim Y.K."/>
        </authorList>
    </citation>
    <scope>NUCLEOTIDE SEQUENCE [LARGE SCALE GENOMIC DNA]</scope>
    <source>
        <strain evidence="1 2">KCOM 3021</strain>
    </source>
</reference>
<organism evidence="1 2">
    <name type="scientific">Paenibacillus oralis</name>
    <dbReference type="NCBI Taxonomy" id="2490856"/>
    <lineage>
        <taxon>Bacteria</taxon>
        <taxon>Bacillati</taxon>
        <taxon>Bacillota</taxon>
        <taxon>Bacilli</taxon>
        <taxon>Bacillales</taxon>
        <taxon>Paenibacillaceae</taxon>
        <taxon>Paenibacillus</taxon>
    </lineage>
</organism>
<dbReference type="OrthoDB" id="9996817at2"/>
<sequence length="122" mass="13783">MPNYVVEDETQETCSMIYDRPGFSPWVIEVVNMKNEDMFTGVFRTAFSGGRECEQFVLMPAKADFTLLTIQIFKNGDVLFSNQIPATVEVKKQKKRIVIQSHADIEVSSSGTISILTHPSEF</sequence>
<dbReference type="AlphaFoldDB" id="A0A3P3T9B1"/>
<gene>
    <name evidence="1" type="ORF">EHV15_34125</name>
</gene>
<accession>A0A3P3T9B1</accession>
<dbReference type="EMBL" id="RRCN01000002">
    <property type="protein sequence ID" value="RRJ54636.1"/>
    <property type="molecule type" value="Genomic_DNA"/>
</dbReference>
<evidence type="ECO:0000313" key="2">
    <source>
        <dbReference type="Proteomes" id="UP000267017"/>
    </source>
</evidence>
<proteinExistence type="predicted"/>